<keyword evidence="3" id="KW-0479">Metal-binding</keyword>
<evidence type="ECO:0000256" key="4">
    <source>
        <dbReference type="ARBA" id="ARBA00023004"/>
    </source>
</evidence>
<reference evidence="8 9" key="1">
    <citation type="journal article" date="2017" name="ISME J.">
        <title>Energy and carbon metabolisms in a deep terrestrial subsurface fluid microbial community.</title>
        <authorList>
            <person name="Momper L."/>
            <person name="Jungbluth S.P."/>
            <person name="Lee M.D."/>
            <person name="Amend J.P."/>
        </authorList>
    </citation>
    <scope>NUCLEOTIDE SEQUENCE [LARGE SCALE GENOMIC DNA]</scope>
    <source>
        <strain evidence="8">SURF_46</strain>
    </source>
</reference>
<dbReference type="InterPro" id="IPR050573">
    <property type="entry name" value="SDH/FRD_Iron-Sulfur"/>
</dbReference>
<protein>
    <recommendedName>
        <fullName evidence="7">4Fe-4S ferredoxin-type domain-containing protein</fullName>
    </recommendedName>
</protein>
<comment type="similarity">
    <text evidence="2">Belongs to the succinate dehydrogenase/fumarate reductase iron-sulfur protein family.</text>
</comment>
<keyword evidence="4" id="KW-0408">Iron</keyword>
<evidence type="ECO:0000259" key="7">
    <source>
        <dbReference type="PROSITE" id="PS51379"/>
    </source>
</evidence>
<evidence type="ECO:0000256" key="3">
    <source>
        <dbReference type="ARBA" id="ARBA00022723"/>
    </source>
</evidence>
<keyword evidence="5" id="KW-0411">Iron-sulfur</keyword>
<dbReference type="PANTHER" id="PTHR11921">
    <property type="entry name" value="SUCCINATE DEHYDROGENASE IRON-SULFUR PROTEIN"/>
    <property type="match status" value="1"/>
</dbReference>
<gene>
    <name evidence="8" type="ORF">C4561_02780</name>
</gene>
<dbReference type="PANTHER" id="PTHR11921:SF29">
    <property type="entry name" value="SUCCINATE DEHYDROGENASE [UBIQUINONE] IRON-SULFUR SUBUNIT, MITOCHONDRIAL"/>
    <property type="match status" value="1"/>
</dbReference>
<evidence type="ECO:0000256" key="5">
    <source>
        <dbReference type="ARBA" id="ARBA00023014"/>
    </source>
</evidence>
<dbReference type="Pfam" id="PF12837">
    <property type="entry name" value="Fer4_6"/>
    <property type="match status" value="1"/>
</dbReference>
<dbReference type="GO" id="GO:0009060">
    <property type="term" value="P:aerobic respiration"/>
    <property type="evidence" value="ECO:0007669"/>
    <property type="project" value="TreeGrafter"/>
</dbReference>
<dbReference type="GO" id="GO:0051537">
    <property type="term" value="F:2 iron, 2 sulfur cluster binding"/>
    <property type="evidence" value="ECO:0007669"/>
    <property type="project" value="InterPro"/>
</dbReference>
<dbReference type="InterPro" id="IPR006058">
    <property type="entry name" value="2Fe2S_fd_BS"/>
</dbReference>
<dbReference type="InterPro" id="IPR017896">
    <property type="entry name" value="4Fe4S_Fe-S-bd"/>
</dbReference>
<evidence type="ECO:0000256" key="6">
    <source>
        <dbReference type="ARBA" id="ARBA00034078"/>
    </source>
</evidence>
<feature type="domain" description="4Fe-4S ferredoxin-type" evidence="7">
    <location>
        <begin position="147"/>
        <end position="176"/>
    </location>
</feature>
<comment type="caution">
    <text evidence="8">The sequence shown here is derived from an EMBL/GenBank/DDBJ whole genome shotgun (WGS) entry which is preliminary data.</text>
</comment>
<sequence>MLKEILKSKLSRFTPRLLGVEGGLKVFPDLASIKVYRFDPATDSSHKYDAFENIPYKDHSVLEVLQFIYENRDPSLSFRRLCTKGFCGGCAVVVNGQPVLACQYPAEKEMILDPHPKFEVIRDLSVDFNRLRPGYSSDSRAGRKGLTMIHLDLKKCVHCRDCIFICPVGVWQWNKEAKRVEIADPASCLGPSCRQCSDSCWKEAIQVTR</sequence>
<dbReference type="SUPFAM" id="SSF54292">
    <property type="entry name" value="2Fe-2S ferredoxin-like"/>
    <property type="match status" value="1"/>
</dbReference>
<comment type="cofactor">
    <cofactor evidence="1">
        <name>[3Fe-4S] cluster</name>
        <dbReference type="ChEBI" id="CHEBI:21137"/>
    </cofactor>
</comment>
<dbReference type="Gene3D" id="3.10.20.30">
    <property type="match status" value="1"/>
</dbReference>
<dbReference type="GO" id="GO:0046872">
    <property type="term" value="F:metal ion binding"/>
    <property type="evidence" value="ECO:0007669"/>
    <property type="project" value="UniProtKB-KW"/>
</dbReference>
<dbReference type="GO" id="GO:0009055">
    <property type="term" value="F:electron transfer activity"/>
    <property type="evidence" value="ECO:0007669"/>
    <property type="project" value="InterPro"/>
</dbReference>
<evidence type="ECO:0000256" key="1">
    <source>
        <dbReference type="ARBA" id="ARBA00001927"/>
    </source>
</evidence>
<comment type="cofactor">
    <cofactor evidence="6">
        <name>[2Fe-2S] cluster</name>
        <dbReference type="ChEBI" id="CHEBI:190135"/>
    </cofactor>
</comment>
<dbReference type="Pfam" id="PF13085">
    <property type="entry name" value="Fer2_3"/>
    <property type="match status" value="1"/>
</dbReference>
<dbReference type="InterPro" id="IPR017900">
    <property type="entry name" value="4Fe4S_Fe_S_CS"/>
</dbReference>
<dbReference type="Gene3D" id="3.30.70.20">
    <property type="match status" value="1"/>
</dbReference>
<dbReference type="Proteomes" id="UP000265540">
    <property type="component" value="Unassembled WGS sequence"/>
</dbReference>
<dbReference type="InterPro" id="IPR025192">
    <property type="entry name" value="Succ_DH/fum_Rdtase_N"/>
</dbReference>
<accession>A0A3A4ZK47</accession>
<dbReference type="PROSITE" id="PS00197">
    <property type="entry name" value="2FE2S_FER_1"/>
    <property type="match status" value="1"/>
</dbReference>
<dbReference type="EMBL" id="QZJF01000014">
    <property type="protein sequence ID" value="RJR27247.1"/>
    <property type="molecule type" value="Genomic_DNA"/>
</dbReference>
<organism evidence="8 9">
    <name type="scientific">candidate division WWE3 bacterium</name>
    <dbReference type="NCBI Taxonomy" id="2053526"/>
    <lineage>
        <taxon>Bacteria</taxon>
        <taxon>Katanobacteria</taxon>
    </lineage>
</organism>
<dbReference type="InterPro" id="IPR012675">
    <property type="entry name" value="Beta-grasp_dom_sf"/>
</dbReference>
<dbReference type="PROSITE" id="PS00198">
    <property type="entry name" value="4FE4S_FER_1"/>
    <property type="match status" value="1"/>
</dbReference>
<proteinExistence type="inferred from homology"/>
<dbReference type="AlphaFoldDB" id="A0A3A4ZK47"/>
<dbReference type="GO" id="GO:0022904">
    <property type="term" value="P:respiratory electron transport chain"/>
    <property type="evidence" value="ECO:0007669"/>
    <property type="project" value="TreeGrafter"/>
</dbReference>
<evidence type="ECO:0000256" key="2">
    <source>
        <dbReference type="ARBA" id="ARBA00009433"/>
    </source>
</evidence>
<feature type="domain" description="4Fe-4S ferredoxin-type" evidence="7">
    <location>
        <begin position="178"/>
        <end position="209"/>
    </location>
</feature>
<dbReference type="SUPFAM" id="SSF54862">
    <property type="entry name" value="4Fe-4S ferredoxins"/>
    <property type="match status" value="1"/>
</dbReference>
<name>A0A3A4ZK47_UNCKA</name>
<evidence type="ECO:0000313" key="9">
    <source>
        <dbReference type="Proteomes" id="UP000265540"/>
    </source>
</evidence>
<evidence type="ECO:0000313" key="8">
    <source>
        <dbReference type="EMBL" id="RJR27247.1"/>
    </source>
</evidence>
<dbReference type="InterPro" id="IPR036010">
    <property type="entry name" value="2Fe-2S_ferredoxin-like_sf"/>
</dbReference>
<dbReference type="PROSITE" id="PS51379">
    <property type="entry name" value="4FE4S_FER_2"/>
    <property type="match status" value="2"/>
</dbReference>